<name>A0A383B8N2_9ZZZZ</name>
<organism evidence="2">
    <name type="scientific">marine metagenome</name>
    <dbReference type="NCBI Taxonomy" id="408172"/>
    <lineage>
        <taxon>unclassified sequences</taxon>
        <taxon>metagenomes</taxon>
        <taxon>ecological metagenomes</taxon>
    </lineage>
</organism>
<proteinExistence type="predicted"/>
<dbReference type="EMBL" id="UINC01198533">
    <property type="protein sequence ID" value="SVE16526.1"/>
    <property type="molecule type" value="Genomic_DNA"/>
</dbReference>
<dbReference type="AlphaFoldDB" id="A0A383B8N2"/>
<dbReference type="PANTHER" id="PTHR11731">
    <property type="entry name" value="PROTEASE FAMILY S9B,C DIPEPTIDYL-PEPTIDASE IV-RELATED"/>
    <property type="match status" value="1"/>
</dbReference>
<sequence length="247" mass="27729">FTSSGEIQFWTDTFERWQCNILSYSCSGPDSVARVTDEIKSNDGAHTAFSRGENLWVRDTSTDEERQLSQGGELHYGYGVVPEGCCSEITNRRSGYKPAPVLQWSPNGRRIATHRYDERDIKDLHLLEAAVGRPILHSYRYAMPGDSVIPQWELYVFDVETGEGVRADRAPMVARSIGRGNDNAGPVWTNVQWSSDGERVFFVDGTRDYKTQTLMEMDASTGVSRSVIVENGDTYVELNQLTSLTPN</sequence>
<feature type="non-terminal residue" evidence="2">
    <location>
        <position position="1"/>
    </location>
</feature>
<feature type="domain" description="Dipeptidylpeptidase IV N-terminal" evidence="1">
    <location>
        <begin position="33"/>
        <end position="242"/>
    </location>
</feature>
<reference evidence="2" key="1">
    <citation type="submission" date="2018-05" db="EMBL/GenBank/DDBJ databases">
        <authorList>
            <person name="Lanie J.A."/>
            <person name="Ng W.-L."/>
            <person name="Kazmierczak K.M."/>
            <person name="Andrzejewski T.M."/>
            <person name="Davidsen T.M."/>
            <person name="Wayne K.J."/>
            <person name="Tettelin H."/>
            <person name="Glass J.I."/>
            <person name="Rusch D."/>
            <person name="Podicherti R."/>
            <person name="Tsui H.-C.T."/>
            <person name="Winkler M.E."/>
        </authorList>
    </citation>
    <scope>NUCLEOTIDE SEQUENCE</scope>
</reference>
<evidence type="ECO:0000313" key="2">
    <source>
        <dbReference type="EMBL" id="SVE16526.1"/>
    </source>
</evidence>
<protein>
    <recommendedName>
        <fullName evidence="1">Dipeptidylpeptidase IV N-terminal domain-containing protein</fullName>
    </recommendedName>
</protein>
<dbReference type="GO" id="GO:0006508">
    <property type="term" value="P:proteolysis"/>
    <property type="evidence" value="ECO:0007669"/>
    <property type="project" value="InterPro"/>
</dbReference>
<gene>
    <name evidence="2" type="ORF">METZ01_LOCUS469380</name>
</gene>
<dbReference type="Gene3D" id="2.140.10.30">
    <property type="entry name" value="Dipeptidylpeptidase IV, N-terminal domain"/>
    <property type="match status" value="1"/>
</dbReference>
<dbReference type="SUPFAM" id="SSF82171">
    <property type="entry name" value="DPP6 N-terminal domain-like"/>
    <property type="match status" value="1"/>
</dbReference>
<dbReference type="InterPro" id="IPR002469">
    <property type="entry name" value="Peptidase_S9B_N"/>
</dbReference>
<feature type="non-terminal residue" evidence="2">
    <location>
        <position position="247"/>
    </location>
</feature>
<dbReference type="InterPro" id="IPR050278">
    <property type="entry name" value="Serine_Prot_S9B/DPPIV"/>
</dbReference>
<evidence type="ECO:0000259" key="1">
    <source>
        <dbReference type="Pfam" id="PF00930"/>
    </source>
</evidence>
<dbReference type="Pfam" id="PF00930">
    <property type="entry name" value="DPPIV_N"/>
    <property type="match status" value="1"/>
</dbReference>
<accession>A0A383B8N2</accession>